<organism evidence="2 3">
    <name type="scientific">Actibacterium pelagium</name>
    <dbReference type="NCBI Taxonomy" id="2029103"/>
    <lineage>
        <taxon>Bacteria</taxon>
        <taxon>Pseudomonadati</taxon>
        <taxon>Pseudomonadota</taxon>
        <taxon>Alphaproteobacteria</taxon>
        <taxon>Rhodobacterales</taxon>
        <taxon>Roseobacteraceae</taxon>
        <taxon>Actibacterium</taxon>
    </lineage>
</organism>
<keyword evidence="3" id="KW-1185">Reference proteome</keyword>
<dbReference type="Pfam" id="PF05272">
    <property type="entry name" value="VapE-like_dom"/>
    <property type="match status" value="1"/>
</dbReference>
<gene>
    <name evidence="2" type="ORF">GCM10011517_24300</name>
</gene>
<dbReference type="InterPro" id="IPR007936">
    <property type="entry name" value="VapE-like_dom"/>
</dbReference>
<comment type="caution">
    <text evidence="2">The sequence shown here is derived from an EMBL/GenBank/DDBJ whole genome shotgun (WGS) entry which is preliminary data.</text>
</comment>
<accession>A0A917AIL6</accession>
<dbReference type="EMBL" id="BMKN01000002">
    <property type="protein sequence ID" value="GGE55799.1"/>
    <property type="molecule type" value="Genomic_DNA"/>
</dbReference>
<dbReference type="OrthoDB" id="9763644at2"/>
<evidence type="ECO:0000259" key="1">
    <source>
        <dbReference type="Pfam" id="PF05272"/>
    </source>
</evidence>
<dbReference type="InterPro" id="IPR027417">
    <property type="entry name" value="P-loop_NTPase"/>
</dbReference>
<protein>
    <recommendedName>
        <fullName evidence="1">Virulence-associated protein E-like domain-containing protein</fullName>
    </recommendedName>
</protein>
<dbReference type="Gene3D" id="3.30.70.1790">
    <property type="entry name" value="RepB DNA-primase, N-terminal domain"/>
    <property type="match status" value="1"/>
</dbReference>
<dbReference type="PANTHER" id="PTHR34985">
    <property type="entry name" value="SLR0554 PROTEIN"/>
    <property type="match status" value="1"/>
</dbReference>
<sequence>MSSKLFADPKKAIEYVNWLSQDAPLYLEQMSSQGNANPKHKLYPANESASAVRFVAGNNNDTYQRNMYFVPNAEFLIGKRNKDNLSAVRFLHVDLDCKDYPGDLKQQEERILALLFDEPIRPKGIPQPSAIWFTGGGFQAVWKLNEPISVELAEELNHALLVAFQGGLGTHDASRLLRLPWTMNWLNDKKRADGRVPKLARPLHPFNLNSPPESFSVGDFQMRRTKSESKFPVAATGTPNQSLEFDPLPLPDDLNSIIPLDQKWAEVILTGENPPDKNYSSRSELVFAATLWMLGKGMEPGHVLSILIDPEIGISAHVLDNPNPTKYGRRQIQRAHALLEMKQNGWPITNDEGNPVPRIPENIRYAFSLLGVDAQRNLFTQTNEVTGYQLDERDLNEIGDILWSAFSRKLKFSASPEVIKRELVAVAHENTYHPVIDYLDGLEWDGVPRIDQWLATYTSAADNELNREFGSKFLVAAVRRIKQPGVKFDTMLVLEGSQGAGKSRLAATLAKRDEWFCGSLDLKSDDKAKAELLSRAWIVECQELDGLNKTTSQNLKKFLSTSIDLFRPAYGRTVLSYKRHCVILGTTNEGTYLRDLTGNRRMWPVTVGKIDLKRVSTDVDQIWAEAVVREREGGSIVLSKHLWDEARKVQGYRMVEDDFAEVMQDNFAERTGKVSMDSIKLLLNLDASRMSPSNARRIKAAMGDLGWVYGTYRMRDLAGSEPRPRKGFARGADLERKEEIFAVRKHGGTVVLDTKFAPPDTPF</sequence>
<evidence type="ECO:0000313" key="2">
    <source>
        <dbReference type="EMBL" id="GGE55799.1"/>
    </source>
</evidence>
<name>A0A917AIL6_9RHOB</name>
<dbReference type="SUPFAM" id="SSF52540">
    <property type="entry name" value="P-loop containing nucleoside triphosphate hydrolases"/>
    <property type="match status" value="1"/>
</dbReference>
<dbReference type="RefSeq" id="WP_095594329.1">
    <property type="nucleotide sequence ID" value="NZ_BMKN01000002.1"/>
</dbReference>
<reference evidence="2" key="1">
    <citation type="journal article" date="2014" name="Int. J. Syst. Evol. Microbiol.">
        <title>Complete genome sequence of Corynebacterium casei LMG S-19264T (=DSM 44701T), isolated from a smear-ripened cheese.</title>
        <authorList>
            <consortium name="US DOE Joint Genome Institute (JGI-PGF)"/>
            <person name="Walter F."/>
            <person name="Albersmeier A."/>
            <person name="Kalinowski J."/>
            <person name="Ruckert C."/>
        </authorList>
    </citation>
    <scope>NUCLEOTIDE SEQUENCE</scope>
    <source>
        <strain evidence="2">CGMCC 1.16012</strain>
    </source>
</reference>
<dbReference type="PANTHER" id="PTHR34985:SF1">
    <property type="entry name" value="SLR0554 PROTEIN"/>
    <property type="match status" value="1"/>
</dbReference>
<dbReference type="AlphaFoldDB" id="A0A917AIL6"/>
<feature type="domain" description="Virulence-associated protein E-like" evidence="1">
    <location>
        <begin position="439"/>
        <end position="652"/>
    </location>
</feature>
<dbReference type="Proteomes" id="UP000606730">
    <property type="component" value="Unassembled WGS sequence"/>
</dbReference>
<proteinExistence type="predicted"/>
<evidence type="ECO:0000313" key="3">
    <source>
        <dbReference type="Proteomes" id="UP000606730"/>
    </source>
</evidence>
<reference evidence="2" key="2">
    <citation type="submission" date="2020-09" db="EMBL/GenBank/DDBJ databases">
        <authorList>
            <person name="Sun Q."/>
            <person name="Zhou Y."/>
        </authorList>
    </citation>
    <scope>NUCLEOTIDE SEQUENCE</scope>
    <source>
        <strain evidence="2">CGMCC 1.16012</strain>
    </source>
</reference>